<dbReference type="SUPFAM" id="SSF51294">
    <property type="entry name" value="Hedgehog/intein (Hint) domain"/>
    <property type="match status" value="1"/>
</dbReference>
<dbReference type="PROSITE" id="PS50817">
    <property type="entry name" value="INTEIN_N_TER"/>
    <property type="match status" value="1"/>
</dbReference>
<organism evidence="6">
    <name type="scientific">marine sediment metagenome</name>
    <dbReference type="NCBI Taxonomy" id="412755"/>
    <lineage>
        <taxon>unclassified sequences</taxon>
        <taxon>metagenomes</taxon>
        <taxon>ecological metagenomes</taxon>
    </lineage>
</organism>
<dbReference type="InterPro" id="IPR036844">
    <property type="entry name" value="Hint_dom_sf"/>
</dbReference>
<name>A0A0F9STL1_9ZZZZ</name>
<sequence length="1015" mass="116966">MKTKTENSVFPHPPDDSNPFWPLPAHYGSLGESEQREARLSVVMDQSTPEKLVIAWEFFRNTYLRPVGESFYRGGFVDSPEMHYQMVHDLGSFARNSQAAPRGSAKSTIIGKECPLFLALTRPYYSITMGLATDSLVEDRFDTFIQQMTANPYIINDFGEQKPKRGQAIWNHHHLALNNGAVLQGISVMGKKRGMRPRLFILDDPEFDPESNSQESSQLLLEKFERILFRQIIPMLEHGSAIFWIGTLINRRSFLFNAVMGDDSRFEFWNRRIYSAIGYNAEQANKVSVLWKEKWPVKVLEARRAEIGPAAFCFTGDTEVYTPMGRSVISDLRRGDIVLDKDRNPIKIKSTGNRTVEEIYHIRLHGNDCVLKCSNDHPFLVYRQTWYRNRFHNHSNKHKAVTGSNNPVDLTLTKPEWVCAKDLTTNDFCLFPVDYTELDEGKEKEYWWFVGRYLAEGHCQWEPPKDHYTVNICAGPHERHLLERTRDWLETTKWKGLKGLRRIRYGNRALHLCIGSKALTAKVKEFGRRSWEKHLTTETKQLNRENFMALLEGYLSGDGYVTAGKKSANSVSRQLLFDIKEVLARFGIISCLTKLKSEHTEIIWGREYKCRPLYCLRIYDEIKRIRASKVGYFRDGIQHTKIYKITRKKEKTTVYDIETEGNFLVEGAIVHNSAEYQNSPTSEAGRMFEVHPIRNEYTIDLDESDLIPWNHEAPRTNKHKITWYEKNKSSASADTSAENQQQNSNGDSAEATPSQWLKNSKPFNELVSKMFIITTFDYAAGLSQYHDYSCLGVFGYDQHNIMWVLDMWMGRAREAILIENIYRYSQKWQAKAIGIEAESVQIAFANSVDEFFAKKSVQNEGSAWQPRVYPIRYPRNTSKGQRIAGLDRRFYSGRIKYPAHLKDKYPFSMLYAQTHDFTIDLELLRHDDAIDTVAMAQYVVHAKGMGHAPPENANPTLLERLKTGVPLVPGLPLLSGIDMGELSDVEIETLIDKAYEKAYNNKSKFALRRRPNVIG</sequence>
<dbReference type="GO" id="GO:0016539">
    <property type="term" value="P:intein-mediated protein splicing"/>
    <property type="evidence" value="ECO:0007669"/>
    <property type="project" value="InterPro"/>
</dbReference>
<dbReference type="Gene3D" id="3.10.28.10">
    <property type="entry name" value="Homing endonucleases"/>
    <property type="match status" value="1"/>
</dbReference>
<accession>A0A0F9STL1</accession>
<dbReference type="InterPro" id="IPR006141">
    <property type="entry name" value="Intein_N"/>
</dbReference>
<dbReference type="GO" id="GO:0004519">
    <property type="term" value="F:endonuclease activity"/>
    <property type="evidence" value="ECO:0007669"/>
    <property type="project" value="InterPro"/>
</dbReference>
<evidence type="ECO:0000313" key="6">
    <source>
        <dbReference type="EMBL" id="KKN65982.1"/>
    </source>
</evidence>
<dbReference type="InterPro" id="IPR027434">
    <property type="entry name" value="Homing_endonucl"/>
</dbReference>
<feature type="domain" description="DOD-type homing endonuclease" evidence="5">
    <location>
        <begin position="449"/>
        <end position="588"/>
    </location>
</feature>
<dbReference type="InterPro" id="IPR030934">
    <property type="entry name" value="Intein_C"/>
</dbReference>
<dbReference type="AlphaFoldDB" id="A0A0F9STL1"/>
<dbReference type="InterPro" id="IPR004042">
    <property type="entry name" value="Intein_endonuc_central"/>
</dbReference>
<evidence type="ECO:0000259" key="5">
    <source>
        <dbReference type="PROSITE" id="PS50819"/>
    </source>
</evidence>
<feature type="region of interest" description="Disordered" evidence="4">
    <location>
        <begin position="730"/>
        <end position="755"/>
    </location>
</feature>
<dbReference type="SMART" id="SM00306">
    <property type="entry name" value="HintN"/>
    <property type="match status" value="1"/>
</dbReference>
<dbReference type="InterPro" id="IPR004860">
    <property type="entry name" value="LAGLIDADG_dom"/>
</dbReference>
<evidence type="ECO:0000256" key="3">
    <source>
        <dbReference type="ARBA" id="ARBA00023000"/>
    </source>
</evidence>
<dbReference type="Pfam" id="PF17289">
    <property type="entry name" value="Terminase_6C"/>
    <property type="match status" value="1"/>
</dbReference>
<dbReference type="PROSITE" id="PS50819">
    <property type="entry name" value="INTEIN_ENDONUCLEASE"/>
    <property type="match status" value="1"/>
</dbReference>
<evidence type="ECO:0000256" key="4">
    <source>
        <dbReference type="SAM" id="MobiDB-lite"/>
    </source>
</evidence>
<comment type="caution">
    <text evidence="6">The sequence shown here is derived from an EMBL/GenBank/DDBJ whole genome shotgun (WGS) entry which is preliminary data.</text>
</comment>
<dbReference type="PROSITE" id="PS50818">
    <property type="entry name" value="INTEIN_C_TER"/>
    <property type="match status" value="1"/>
</dbReference>
<dbReference type="CDD" id="cd00081">
    <property type="entry name" value="Hint"/>
    <property type="match status" value="2"/>
</dbReference>
<proteinExistence type="predicted"/>
<dbReference type="EMBL" id="LAZR01000512">
    <property type="protein sequence ID" value="KKN65982.1"/>
    <property type="molecule type" value="Genomic_DNA"/>
</dbReference>
<gene>
    <name evidence="6" type="ORF">LCGC14_0475740</name>
</gene>
<keyword evidence="2" id="KW-0068">Autocatalytic cleavage</keyword>
<keyword evidence="1" id="KW-1188">Viral release from host cell</keyword>
<dbReference type="Gene3D" id="2.170.16.10">
    <property type="entry name" value="Hedgehog/Intein (Hint) domain"/>
    <property type="match status" value="1"/>
</dbReference>
<reference evidence="6" key="1">
    <citation type="journal article" date="2015" name="Nature">
        <title>Complex archaea that bridge the gap between prokaryotes and eukaryotes.</title>
        <authorList>
            <person name="Spang A."/>
            <person name="Saw J.H."/>
            <person name="Jorgensen S.L."/>
            <person name="Zaremba-Niedzwiedzka K."/>
            <person name="Martijn J."/>
            <person name="Lind A.E."/>
            <person name="van Eijk R."/>
            <person name="Schleper C."/>
            <person name="Guy L."/>
            <person name="Ettema T.J."/>
        </authorList>
    </citation>
    <scope>NUCLEOTIDE SEQUENCE</scope>
</reference>
<dbReference type="InterPro" id="IPR035421">
    <property type="entry name" value="Terminase_6C"/>
</dbReference>
<dbReference type="Pfam" id="PF14528">
    <property type="entry name" value="LAGLIDADG_3"/>
    <property type="match status" value="1"/>
</dbReference>
<evidence type="ECO:0000256" key="2">
    <source>
        <dbReference type="ARBA" id="ARBA00022813"/>
    </source>
</evidence>
<evidence type="ECO:0000256" key="1">
    <source>
        <dbReference type="ARBA" id="ARBA00022612"/>
    </source>
</evidence>
<dbReference type="PRINTS" id="PR00379">
    <property type="entry name" value="INTEIN"/>
</dbReference>
<dbReference type="Gene3D" id="3.30.420.240">
    <property type="match status" value="1"/>
</dbReference>
<dbReference type="InterPro" id="IPR003587">
    <property type="entry name" value="Hint_dom_N"/>
</dbReference>
<keyword evidence="3" id="KW-0651">Protein splicing</keyword>
<protein>
    <recommendedName>
        <fullName evidence="5">DOD-type homing endonuclease domain-containing protein</fullName>
    </recommendedName>
</protein>
<dbReference type="InterPro" id="IPR006142">
    <property type="entry name" value="INTEIN"/>
</dbReference>
<dbReference type="SUPFAM" id="SSF55608">
    <property type="entry name" value="Homing endonucleases"/>
    <property type="match status" value="1"/>
</dbReference>